<dbReference type="GO" id="GO:0003677">
    <property type="term" value="F:DNA binding"/>
    <property type="evidence" value="ECO:0007669"/>
    <property type="project" value="UniProtKB-UniRule"/>
</dbReference>
<dbReference type="SUPFAM" id="SSF46689">
    <property type="entry name" value="Homeodomain-like"/>
    <property type="match status" value="1"/>
</dbReference>
<dbReference type="InterPro" id="IPR050224">
    <property type="entry name" value="TALE_homeobox"/>
</dbReference>
<dbReference type="PANTHER" id="PTHR11850">
    <property type="entry name" value="HOMEOBOX PROTEIN TRANSCRIPTION FACTORS"/>
    <property type="match status" value="1"/>
</dbReference>
<dbReference type="SMART" id="SM00574">
    <property type="entry name" value="POX"/>
    <property type="match status" value="1"/>
</dbReference>
<dbReference type="SMART" id="SM00389">
    <property type="entry name" value="HOX"/>
    <property type="match status" value="1"/>
</dbReference>
<reference evidence="11 12" key="1">
    <citation type="submission" date="2020-05" db="EMBL/GenBank/DDBJ databases">
        <title>Vigna angularis (adzuki bean) Var. LongXiaoDou No. 4 denovo assembly.</title>
        <authorList>
            <person name="Xiang H."/>
        </authorList>
    </citation>
    <scope>NUCLEOTIDE SEQUENCE [LARGE SCALE GENOMIC DNA]</scope>
    <source>
        <tissue evidence="11">Leaf</tissue>
    </source>
</reference>
<dbReference type="Gene3D" id="1.10.10.60">
    <property type="entry name" value="Homeodomain-like"/>
    <property type="match status" value="1"/>
</dbReference>
<dbReference type="AlphaFoldDB" id="A0A8T0JFD3"/>
<dbReference type="Pfam" id="PF05920">
    <property type="entry name" value="Homeobox_KN"/>
    <property type="match status" value="1"/>
</dbReference>
<dbReference type="Proteomes" id="UP000743370">
    <property type="component" value="Unassembled WGS sequence"/>
</dbReference>
<evidence type="ECO:0000256" key="3">
    <source>
        <dbReference type="ARBA" id="ARBA00023015"/>
    </source>
</evidence>
<dbReference type="InterPro" id="IPR009057">
    <property type="entry name" value="Homeodomain-like_sf"/>
</dbReference>
<evidence type="ECO:0000256" key="8">
    <source>
        <dbReference type="PROSITE-ProRule" id="PRU00108"/>
    </source>
</evidence>
<organism evidence="11 12">
    <name type="scientific">Phaseolus angularis</name>
    <name type="common">Azuki bean</name>
    <name type="synonym">Vigna angularis</name>
    <dbReference type="NCBI Taxonomy" id="3914"/>
    <lineage>
        <taxon>Eukaryota</taxon>
        <taxon>Viridiplantae</taxon>
        <taxon>Streptophyta</taxon>
        <taxon>Embryophyta</taxon>
        <taxon>Tracheophyta</taxon>
        <taxon>Spermatophyta</taxon>
        <taxon>Magnoliopsida</taxon>
        <taxon>eudicotyledons</taxon>
        <taxon>Gunneridae</taxon>
        <taxon>Pentapetalae</taxon>
        <taxon>rosids</taxon>
        <taxon>fabids</taxon>
        <taxon>Fabales</taxon>
        <taxon>Fabaceae</taxon>
        <taxon>Papilionoideae</taxon>
        <taxon>50 kb inversion clade</taxon>
        <taxon>NPAAA clade</taxon>
        <taxon>indigoferoid/millettioid clade</taxon>
        <taxon>Phaseoleae</taxon>
        <taxon>Vigna</taxon>
    </lineage>
</organism>
<feature type="compositionally biased region" description="Basic and acidic residues" evidence="9">
    <location>
        <begin position="657"/>
        <end position="672"/>
    </location>
</feature>
<feature type="DNA-binding region" description="Homeobox" evidence="8">
    <location>
        <begin position="587"/>
        <end position="649"/>
    </location>
</feature>
<evidence type="ECO:0000256" key="1">
    <source>
        <dbReference type="ARBA" id="ARBA00004123"/>
    </source>
</evidence>
<evidence type="ECO:0000256" key="6">
    <source>
        <dbReference type="ARBA" id="ARBA00023163"/>
    </source>
</evidence>
<dbReference type="EMBL" id="JABFOF010000011">
    <property type="protein sequence ID" value="KAG2371428.1"/>
    <property type="molecule type" value="Genomic_DNA"/>
</dbReference>
<keyword evidence="7 8" id="KW-0539">Nucleus</keyword>
<gene>
    <name evidence="11" type="ORF">HKW66_Vig0216020</name>
</gene>
<dbReference type="FunFam" id="1.10.10.60:FF:000117">
    <property type="entry name" value="BEL1-like homeodomain protein 9"/>
    <property type="match status" value="1"/>
</dbReference>
<feature type="compositionally biased region" description="Polar residues" evidence="9">
    <location>
        <begin position="302"/>
        <end position="318"/>
    </location>
</feature>
<keyword evidence="3" id="KW-0805">Transcription regulation</keyword>
<dbReference type="CDD" id="cd00086">
    <property type="entry name" value="homeodomain"/>
    <property type="match status" value="1"/>
</dbReference>
<dbReference type="GO" id="GO:0006355">
    <property type="term" value="P:regulation of DNA-templated transcription"/>
    <property type="evidence" value="ECO:0007669"/>
    <property type="project" value="InterPro"/>
</dbReference>
<dbReference type="PROSITE" id="PS50071">
    <property type="entry name" value="HOMEOBOX_2"/>
    <property type="match status" value="1"/>
</dbReference>
<feature type="region of interest" description="Disordered" evidence="9">
    <location>
        <begin position="294"/>
        <end position="322"/>
    </location>
</feature>
<feature type="domain" description="Homeobox" evidence="10">
    <location>
        <begin position="585"/>
        <end position="648"/>
    </location>
</feature>
<evidence type="ECO:0000256" key="2">
    <source>
        <dbReference type="ARBA" id="ARBA00006454"/>
    </source>
</evidence>
<evidence type="ECO:0000256" key="4">
    <source>
        <dbReference type="ARBA" id="ARBA00023125"/>
    </source>
</evidence>
<dbReference type="GO" id="GO:0005634">
    <property type="term" value="C:nucleus"/>
    <property type="evidence" value="ECO:0007669"/>
    <property type="project" value="UniProtKB-SubCell"/>
</dbReference>
<comment type="caution">
    <text evidence="11">The sequence shown here is derived from an EMBL/GenBank/DDBJ whole genome shotgun (WGS) entry which is preliminary data.</text>
</comment>
<evidence type="ECO:0000313" key="11">
    <source>
        <dbReference type="EMBL" id="KAG2371428.1"/>
    </source>
</evidence>
<accession>A0A8T0JFD3</accession>
<feature type="region of interest" description="Disordered" evidence="9">
    <location>
        <begin position="657"/>
        <end position="701"/>
    </location>
</feature>
<evidence type="ECO:0000259" key="10">
    <source>
        <dbReference type="PROSITE" id="PS50071"/>
    </source>
</evidence>
<protein>
    <submittedName>
        <fullName evidence="11">BEL1-like homeodomain protein</fullName>
    </submittedName>
</protein>
<proteinExistence type="inferred from homology"/>
<sequence>MYKKRFSHRIVKLGEWEMSSLRPESHVAQQIRREKLRIQNSSQPLHEFPNNLEPLSLQPGFNNFDLLHVRNVRNANMLDEPVVYPPEMPNFSTLNPLSTPKNALEYHQEIGAAEASNRLMMNQYGSFSHSMPSIHSSHKEQCELRNLGNWRNSAPQQGSDWFINYPSNANSFLSSELSNVSSYNELMDAQCSNASDEISGREIQKQLGGLHNPPPPPPLYQNALQDIVKSASISAHTRQDMTSLMQQNDHSIWVGNSTEVELQQPSYGNQPNPLRFGWTNRAIDNIPSDSLPQSLSLSLSSNAQPKPSVSQHEQGSTSDDPRCLKYMMPSIVSRDFAKSLQDTVGMPSKSTISYRSVGPLGPFTGYATILKSSRFLKSVQQLLDEIFCVSGAKFAKSYDVSERVSPEVSASTSADTVTVNNTGFTAKGSNSGSSSTMLYNVSKENCSDLGVGSSFGLSSRPDYQQKKAKLLYMHEEVTRQCKQYHLQMQMVISSFESVAGLSSATPYVSMALKSVSKHFRCLKNSISDQLKLVSEALGEDVSIPSCSTGSKADTTMARIRCSMDQSFLKNKSGRGSTTDLLDPQQHVWRPQRGLPERAVAILKAWLFEHFLHPYPTDTDKHMLASQTGLSRNQVSNWFINARVRVWKPMVEEIHMLETKATGTREKSGKHEGTSSGPEGGDSSQPRVDKPLRNIGMNSIPENRFEGMEMESSNAEERGLSEEEWSQEKRSKLECQMTSNNMDGTLMGFMPYRRGGLEVGGLDSVSLTLGLRHGVEGVQHQQQLQEEQLRHHHLGGHMIRDYVG</sequence>
<comment type="subcellular location">
    <subcellularLocation>
        <location evidence="1 8">Nucleus</location>
    </subcellularLocation>
</comment>
<comment type="similarity">
    <text evidence="2">Belongs to the TALE/BELL homeobox family.</text>
</comment>
<evidence type="ECO:0000256" key="7">
    <source>
        <dbReference type="ARBA" id="ARBA00023242"/>
    </source>
</evidence>
<evidence type="ECO:0000256" key="5">
    <source>
        <dbReference type="ARBA" id="ARBA00023155"/>
    </source>
</evidence>
<evidence type="ECO:0000256" key="9">
    <source>
        <dbReference type="SAM" id="MobiDB-lite"/>
    </source>
</evidence>
<keyword evidence="6" id="KW-0804">Transcription</keyword>
<feature type="compositionally biased region" description="Polar residues" evidence="9">
    <location>
        <begin position="673"/>
        <end position="685"/>
    </location>
</feature>
<dbReference type="InterPro" id="IPR006563">
    <property type="entry name" value="POX_dom"/>
</dbReference>
<dbReference type="InterPro" id="IPR008422">
    <property type="entry name" value="KN_HD"/>
</dbReference>
<dbReference type="InterPro" id="IPR001356">
    <property type="entry name" value="HD"/>
</dbReference>
<evidence type="ECO:0000313" key="12">
    <source>
        <dbReference type="Proteomes" id="UP000743370"/>
    </source>
</evidence>
<name>A0A8T0JFD3_PHAAN</name>
<dbReference type="Pfam" id="PF07526">
    <property type="entry name" value="POX"/>
    <property type="match status" value="1"/>
</dbReference>
<keyword evidence="4 8" id="KW-0238">DNA-binding</keyword>
<keyword evidence="5 8" id="KW-0371">Homeobox</keyword>